<organism evidence="2 3">
    <name type="scientific">Megasphaera elsdenii</name>
    <dbReference type="NCBI Taxonomy" id="907"/>
    <lineage>
        <taxon>Bacteria</taxon>
        <taxon>Bacillati</taxon>
        <taxon>Bacillota</taxon>
        <taxon>Negativicutes</taxon>
        <taxon>Veillonellales</taxon>
        <taxon>Veillonellaceae</taxon>
        <taxon>Megasphaera</taxon>
    </lineage>
</organism>
<dbReference type="Gene3D" id="3.40.960.10">
    <property type="entry name" value="VSR Endonuclease"/>
    <property type="match status" value="1"/>
</dbReference>
<dbReference type="Pfam" id="PF04480">
    <property type="entry name" value="DUF559"/>
    <property type="match status" value="1"/>
</dbReference>
<dbReference type="AlphaFoldDB" id="A0A848ERK5"/>
<gene>
    <name evidence="2" type="ORF">HG933_01380</name>
</gene>
<evidence type="ECO:0000313" key="3">
    <source>
        <dbReference type="Proteomes" id="UP000536773"/>
    </source>
</evidence>
<dbReference type="Proteomes" id="UP000536773">
    <property type="component" value="Unassembled WGS sequence"/>
</dbReference>
<evidence type="ECO:0000313" key="2">
    <source>
        <dbReference type="EMBL" id="NMK38055.1"/>
    </source>
</evidence>
<dbReference type="EMBL" id="JABBJH010000001">
    <property type="protein sequence ID" value="NMK38055.1"/>
    <property type="molecule type" value="Genomic_DNA"/>
</dbReference>
<dbReference type="SUPFAM" id="SSF52980">
    <property type="entry name" value="Restriction endonuclease-like"/>
    <property type="match status" value="1"/>
</dbReference>
<evidence type="ECO:0000259" key="1">
    <source>
        <dbReference type="Pfam" id="PF04480"/>
    </source>
</evidence>
<protein>
    <submittedName>
        <fullName evidence="2">DUF559 domain-containing protein</fullName>
    </submittedName>
</protein>
<proteinExistence type="predicted"/>
<dbReference type="InterPro" id="IPR011335">
    <property type="entry name" value="Restrct_endonuc-II-like"/>
</dbReference>
<comment type="caution">
    <text evidence="2">The sequence shown here is derived from an EMBL/GenBank/DDBJ whole genome shotgun (WGS) entry which is preliminary data.</text>
</comment>
<feature type="domain" description="DUF559" evidence="1">
    <location>
        <begin position="2"/>
        <end position="37"/>
    </location>
</feature>
<sequence length="43" mass="5263">MERDKEVNDELTDMGWLVLRFWESDIKKDLQRCVDLVCEYRGK</sequence>
<dbReference type="InterPro" id="IPR007569">
    <property type="entry name" value="DUF559"/>
</dbReference>
<reference evidence="2 3" key="1">
    <citation type="submission" date="2020-04" db="EMBL/GenBank/DDBJ databases">
        <authorList>
            <person name="Hitch T.C.A."/>
            <person name="Wylensek D."/>
            <person name="Clavel T."/>
        </authorList>
    </citation>
    <scope>NUCLEOTIDE SEQUENCE [LARGE SCALE GENOMIC DNA]</scope>
    <source>
        <strain evidence="2 3">WCA-386-APC-2A</strain>
    </source>
</reference>
<dbReference type="RefSeq" id="WP_169013074.1">
    <property type="nucleotide sequence ID" value="NZ_CAUBJK010000022.1"/>
</dbReference>
<accession>A0A848ERK5</accession>
<name>A0A848ERK5_MEGEL</name>